<reference evidence="2" key="1">
    <citation type="journal article" date="2019" name="bioRxiv">
        <title>The Genome of the Zebra Mussel, Dreissena polymorpha: A Resource for Invasive Species Research.</title>
        <authorList>
            <person name="McCartney M.A."/>
            <person name="Auch B."/>
            <person name="Kono T."/>
            <person name="Mallez S."/>
            <person name="Zhang Y."/>
            <person name="Obille A."/>
            <person name="Becker A."/>
            <person name="Abrahante J.E."/>
            <person name="Garbe J."/>
            <person name="Badalamenti J.P."/>
            <person name="Herman A."/>
            <person name="Mangelson H."/>
            <person name="Liachko I."/>
            <person name="Sullivan S."/>
            <person name="Sone E.D."/>
            <person name="Koren S."/>
            <person name="Silverstein K.A.T."/>
            <person name="Beckman K.B."/>
            <person name="Gohl D.M."/>
        </authorList>
    </citation>
    <scope>NUCLEOTIDE SEQUENCE</scope>
    <source>
        <strain evidence="2">Duluth1</strain>
        <tissue evidence="2">Whole animal</tissue>
    </source>
</reference>
<evidence type="ECO:0000313" key="2">
    <source>
        <dbReference type="EMBL" id="KAH3842909.1"/>
    </source>
</evidence>
<accession>A0A9D4QTI8</accession>
<keyword evidence="3" id="KW-1185">Reference proteome</keyword>
<feature type="region of interest" description="Disordered" evidence="1">
    <location>
        <begin position="1"/>
        <end position="32"/>
    </location>
</feature>
<dbReference type="AlphaFoldDB" id="A0A9D4QTI8"/>
<evidence type="ECO:0000313" key="3">
    <source>
        <dbReference type="Proteomes" id="UP000828390"/>
    </source>
</evidence>
<evidence type="ECO:0000256" key="1">
    <source>
        <dbReference type="SAM" id="MobiDB-lite"/>
    </source>
</evidence>
<dbReference type="EMBL" id="JAIWYP010000004">
    <property type="protein sequence ID" value="KAH3842909.1"/>
    <property type="molecule type" value="Genomic_DNA"/>
</dbReference>
<reference evidence="2" key="2">
    <citation type="submission" date="2020-11" db="EMBL/GenBank/DDBJ databases">
        <authorList>
            <person name="McCartney M.A."/>
            <person name="Auch B."/>
            <person name="Kono T."/>
            <person name="Mallez S."/>
            <person name="Becker A."/>
            <person name="Gohl D.M."/>
            <person name="Silverstein K.A.T."/>
            <person name="Koren S."/>
            <person name="Bechman K.B."/>
            <person name="Herman A."/>
            <person name="Abrahante J.E."/>
            <person name="Garbe J."/>
        </authorList>
    </citation>
    <scope>NUCLEOTIDE SEQUENCE</scope>
    <source>
        <strain evidence="2">Duluth1</strain>
        <tissue evidence="2">Whole animal</tissue>
    </source>
</reference>
<proteinExistence type="predicted"/>
<protein>
    <submittedName>
        <fullName evidence="2">Uncharacterized protein</fullName>
    </submittedName>
</protein>
<gene>
    <name evidence="2" type="ORF">DPMN_116413</name>
</gene>
<feature type="compositionally biased region" description="Basic and acidic residues" evidence="1">
    <location>
        <begin position="19"/>
        <end position="32"/>
    </location>
</feature>
<dbReference type="Proteomes" id="UP000828390">
    <property type="component" value="Unassembled WGS sequence"/>
</dbReference>
<name>A0A9D4QTI8_DREPO</name>
<organism evidence="2 3">
    <name type="scientific">Dreissena polymorpha</name>
    <name type="common">Zebra mussel</name>
    <name type="synonym">Mytilus polymorpha</name>
    <dbReference type="NCBI Taxonomy" id="45954"/>
    <lineage>
        <taxon>Eukaryota</taxon>
        <taxon>Metazoa</taxon>
        <taxon>Spiralia</taxon>
        <taxon>Lophotrochozoa</taxon>
        <taxon>Mollusca</taxon>
        <taxon>Bivalvia</taxon>
        <taxon>Autobranchia</taxon>
        <taxon>Heteroconchia</taxon>
        <taxon>Euheterodonta</taxon>
        <taxon>Imparidentia</taxon>
        <taxon>Neoheterodontei</taxon>
        <taxon>Myida</taxon>
        <taxon>Dreissenoidea</taxon>
        <taxon>Dreissenidae</taxon>
        <taxon>Dreissena</taxon>
    </lineage>
</organism>
<sequence length="103" mass="11664">MLMKQKKNRNQLVGTVRSADGERDSSEIDGMHRSGLLNIDKTMCETSDEAKTSSLLVCPVCCMEQRSASFDEFNGYVDQCLSRGATSEILKEQRAEEKRKQKR</sequence>
<comment type="caution">
    <text evidence="2">The sequence shown here is derived from an EMBL/GenBank/DDBJ whole genome shotgun (WGS) entry which is preliminary data.</text>
</comment>